<keyword evidence="4" id="KW-1185">Reference proteome</keyword>
<feature type="binding site" evidence="1">
    <location>
        <position position="107"/>
    </location>
    <ligand>
        <name>ATP</name>
        <dbReference type="ChEBI" id="CHEBI:30616"/>
    </ligand>
</feature>
<proteinExistence type="predicted"/>
<reference evidence="3" key="1">
    <citation type="journal article" date="2020" name="bioRxiv">
        <title>Chromosome-level reference genome of the European wasp spider Argiope bruennichi: a resource for studies on range expansion and evolutionary adaptation.</title>
        <authorList>
            <person name="Sheffer M.M."/>
            <person name="Hoppe A."/>
            <person name="Krehenwinkel H."/>
            <person name="Uhl G."/>
            <person name="Kuss A.W."/>
            <person name="Jensen L."/>
            <person name="Jensen C."/>
            <person name="Gillespie R.G."/>
            <person name="Hoff K.J."/>
            <person name="Prost S."/>
        </authorList>
    </citation>
    <scope>NUCLEOTIDE SEQUENCE</scope>
</reference>
<accession>A0A8T0FEU4</accession>
<protein>
    <submittedName>
        <fullName evidence="3">Rho-associated protein kinase 2 like protein</fullName>
    </submittedName>
</protein>
<dbReference type="EMBL" id="JABXBU010000015">
    <property type="protein sequence ID" value="KAF8787929.1"/>
    <property type="molecule type" value="Genomic_DNA"/>
</dbReference>
<dbReference type="GO" id="GO:1901888">
    <property type="term" value="P:regulation of cell junction assembly"/>
    <property type="evidence" value="ECO:0007669"/>
    <property type="project" value="TreeGrafter"/>
</dbReference>
<dbReference type="GO" id="GO:0005856">
    <property type="term" value="C:cytoskeleton"/>
    <property type="evidence" value="ECO:0007669"/>
    <property type="project" value="TreeGrafter"/>
</dbReference>
<dbReference type="GO" id="GO:0072518">
    <property type="term" value="F:Rho-dependent protein serine/threonine kinase activity"/>
    <property type="evidence" value="ECO:0007669"/>
    <property type="project" value="TreeGrafter"/>
</dbReference>
<dbReference type="InterPro" id="IPR011009">
    <property type="entry name" value="Kinase-like_dom_sf"/>
</dbReference>
<dbReference type="GO" id="GO:0048598">
    <property type="term" value="P:embryonic morphogenesis"/>
    <property type="evidence" value="ECO:0007669"/>
    <property type="project" value="TreeGrafter"/>
</dbReference>
<evidence type="ECO:0000256" key="1">
    <source>
        <dbReference type="PROSITE-ProRule" id="PRU10141"/>
    </source>
</evidence>
<organism evidence="3 4">
    <name type="scientific">Argiope bruennichi</name>
    <name type="common">Wasp spider</name>
    <name type="synonym">Aranea bruennichi</name>
    <dbReference type="NCBI Taxonomy" id="94029"/>
    <lineage>
        <taxon>Eukaryota</taxon>
        <taxon>Metazoa</taxon>
        <taxon>Ecdysozoa</taxon>
        <taxon>Arthropoda</taxon>
        <taxon>Chelicerata</taxon>
        <taxon>Arachnida</taxon>
        <taxon>Araneae</taxon>
        <taxon>Araneomorphae</taxon>
        <taxon>Entelegynae</taxon>
        <taxon>Araneoidea</taxon>
        <taxon>Araneidae</taxon>
        <taxon>Argiope</taxon>
    </lineage>
</organism>
<dbReference type="GO" id="GO:0005737">
    <property type="term" value="C:cytoplasm"/>
    <property type="evidence" value="ECO:0007669"/>
    <property type="project" value="TreeGrafter"/>
</dbReference>
<evidence type="ECO:0000259" key="2">
    <source>
        <dbReference type="PROSITE" id="PS50011"/>
    </source>
</evidence>
<reference evidence="3" key="2">
    <citation type="submission" date="2020-06" db="EMBL/GenBank/DDBJ databases">
        <authorList>
            <person name="Sheffer M."/>
        </authorList>
    </citation>
    <scope>NUCLEOTIDE SEQUENCE</scope>
</reference>
<dbReference type="InterPro" id="IPR050839">
    <property type="entry name" value="Rho-assoc_Ser/Thr_Kinase"/>
</dbReference>
<name>A0A8T0FEU4_ARGBR</name>
<dbReference type="Proteomes" id="UP000807504">
    <property type="component" value="Unassembled WGS sequence"/>
</dbReference>
<dbReference type="Pfam" id="PF00069">
    <property type="entry name" value="Pkinase"/>
    <property type="match status" value="1"/>
</dbReference>
<dbReference type="GO" id="GO:0031032">
    <property type="term" value="P:actomyosin structure organization"/>
    <property type="evidence" value="ECO:0007669"/>
    <property type="project" value="TreeGrafter"/>
</dbReference>
<dbReference type="InterPro" id="IPR000719">
    <property type="entry name" value="Prot_kinase_dom"/>
</dbReference>
<dbReference type="AlphaFoldDB" id="A0A8T0FEU4"/>
<dbReference type="GO" id="GO:0005524">
    <property type="term" value="F:ATP binding"/>
    <property type="evidence" value="ECO:0007669"/>
    <property type="project" value="UniProtKB-UniRule"/>
</dbReference>
<dbReference type="PANTHER" id="PTHR22988:SF73">
    <property type="entry name" value="RHO-ASSOCIATED PROTEIN KINASE"/>
    <property type="match status" value="1"/>
</dbReference>
<dbReference type="PANTHER" id="PTHR22988">
    <property type="entry name" value="MYOTONIC DYSTROPHY S/T KINASE-RELATED"/>
    <property type="match status" value="1"/>
</dbReference>
<sequence>MDRVDDVHRIERLLELESRISDVKSEINIDSLLDTVQALYLDCSHPALRRIKNIESYVQRYEEAAQFIENCRMKADDFSVIKTIGRGAFGEVQLVRHKSTKKLYAMKLLSKFEMIKRSDSAFFFEERFILAHANSEWIVKVKFY</sequence>
<keyword evidence="1" id="KW-0547">Nucleotide-binding</keyword>
<feature type="domain" description="Protein kinase" evidence="2">
    <location>
        <begin position="78"/>
        <end position="144"/>
    </location>
</feature>
<dbReference type="PROSITE" id="PS00107">
    <property type="entry name" value="PROTEIN_KINASE_ATP"/>
    <property type="match status" value="1"/>
</dbReference>
<comment type="caution">
    <text evidence="3">The sequence shown here is derived from an EMBL/GenBank/DDBJ whole genome shotgun (WGS) entry which is preliminary data.</text>
</comment>
<dbReference type="GO" id="GO:0030866">
    <property type="term" value="P:cortical actin cytoskeleton organization"/>
    <property type="evidence" value="ECO:0007669"/>
    <property type="project" value="TreeGrafter"/>
</dbReference>
<evidence type="ECO:0000313" key="3">
    <source>
        <dbReference type="EMBL" id="KAF8787929.1"/>
    </source>
</evidence>
<keyword evidence="1" id="KW-0067">ATP-binding</keyword>
<dbReference type="InterPro" id="IPR017441">
    <property type="entry name" value="Protein_kinase_ATP_BS"/>
</dbReference>
<dbReference type="GO" id="GO:0000281">
    <property type="term" value="P:mitotic cytokinesis"/>
    <property type="evidence" value="ECO:0007669"/>
    <property type="project" value="TreeGrafter"/>
</dbReference>
<gene>
    <name evidence="3" type="ORF">HNY73_009477</name>
</gene>
<keyword evidence="3" id="KW-0808">Transferase</keyword>
<dbReference type="SUPFAM" id="SSF56112">
    <property type="entry name" value="Protein kinase-like (PK-like)"/>
    <property type="match status" value="1"/>
</dbReference>
<evidence type="ECO:0000313" key="4">
    <source>
        <dbReference type="Proteomes" id="UP000807504"/>
    </source>
</evidence>
<dbReference type="PROSITE" id="PS50011">
    <property type="entry name" value="PROTEIN_KINASE_DOM"/>
    <property type="match status" value="1"/>
</dbReference>
<keyword evidence="3" id="KW-0418">Kinase</keyword>
<dbReference type="GO" id="GO:0007266">
    <property type="term" value="P:Rho protein signal transduction"/>
    <property type="evidence" value="ECO:0007669"/>
    <property type="project" value="TreeGrafter"/>
</dbReference>
<dbReference type="Gene3D" id="3.30.200.20">
    <property type="entry name" value="Phosphorylase Kinase, domain 1"/>
    <property type="match status" value="1"/>
</dbReference>